<dbReference type="OrthoDB" id="484142at2"/>
<sequence>MSGKEYWGKPHEQAAIELGLSPTARKLWWWCLWKVKGAGEIWLDLKEFEADEIKAGRNPYDPRTLKRAFAQLCDRGVLLIRKQGGWRYADCLICSVFRLGIDSQYSGPDAEKTASNQDSAGEGTNNNSKDINQDKRELERVLVDFAGKPGMSAIAGYQIRKFDILMGREYFEQQLAYVLWRLGRGSEIEDLPAYLYKALEDDYAASSVAFLKWFPSNTGDYYHESTIFQRTLYDI</sequence>
<accession>K9TDG7</accession>
<name>K9TDG7_9CYAN</name>
<dbReference type="EMBL" id="CP003607">
    <property type="protein sequence ID" value="AFY80176.1"/>
    <property type="molecule type" value="Genomic_DNA"/>
</dbReference>
<keyword evidence="3" id="KW-1185">Reference proteome</keyword>
<proteinExistence type="predicted"/>
<protein>
    <submittedName>
        <fullName evidence="2">Uncharacterized protein</fullName>
    </submittedName>
</protein>
<evidence type="ECO:0000313" key="3">
    <source>
        <dbReference type="Proteomes" id="UP000010367"/>
    </source>
</evidence>
<feature type="region of interest" description="Disordered" evidence="1">
    <location>
        <begin position="108"/>
        <end position="131"/>
    </location>
</feature>
<evidence type="ECO:0000256" key="1">
    <source>
        <dbReference type="SAM" id="MobiDB-lite"/>
    </source>
</evidence>
<dbReference type="RefSeq" id="WP_015146826.1">
    <property type="nucleotide sequence ID" value="NC_019693.1"/>
</dbReference>
<dbReference type="STRING" id="56110.Oscil6304_0427"/>
<dbReference type="KEGG" id="oac:Oscil6304_0427"/>
<feature type="compositionally biased region" description="Polar residues" evidence="1">
    <location>
        <begin position="113"/>
        <end position="130"/>
    </location>
</feature>
<dbReference type="InParanoid" id="K9TDG7"/>
<reference evidence="2 3" key="1">
    <citation type="submission" date="2012-06" db="EMBL/GenBank/DDBJ databases">
        <title>Finished chromosome of genome of Oscillatoria acuminata PCC 6304.</title>
        <authorList>
            <consortium name="US DOE Joint Genome Institute"/>
            <person name="Gugger M."/>
            <person name="Coursin T."/>
            <person name="Rippka R."/>
            <person name="Tandeau De Marsac N."/>
            <person name="Huntemann M."/>
            <person name="Wei C.-L."/>
            <person name="Han J."/>
            <person name="Detter J.C."/>
            <person name="Han C."/>
            <person name="Tapia R."/>
            <person name="Davenport K."/>
            <person name="Daligault H."/>
            <person name="Erkkila T."/>
            <person name="Gu W."/>
            <person name="Munk A.C.C."/>
            <person name="Teshima H."/>
            <person name="Xu Y."/>
            <person name="Chain P."/>
            <person name="Chen A."/>
            <person name="Krypides N."/>
            <person name="Mavromatis K."/>
            <person name="Markowitz V."/>
            <person name="Szeto E."/>
            <person name="Ivanova N."/>
            <person name="Mikhailova N."/>
            <person name="Ovchinnikova G."/>
            <person name="Pagani I."/>
            <person name="Pati A."/>
            <person name="Goodwin L."/>
            <person name="Peters L."/>
            <person name="Pitluck S."/>
            <person name="Woyke T."/>
            <person name="Kerfeld C."/>
        </authorList>
    </citation>
    <scope>NUCLEOTIDE SEQUENCE [LARGE SCALE GENOMIC DNA]</scope>
    <source>
        <strain evidence="2 3">PCC 6304</strain>
    </source>
</reference>
<dbReference type="Proteomes" id="UP000010367">
    <property type="component" value="Chromosome"/>
</dbReference>
<gene>
    <name evidence="2" type="ORF">Oscil6304_0427</name>
</gene>
<organism evidence="2 3">
    <name type="scientific">Oscillatoria acuminata PCC 6304</name>
    <dbReference type="NCBI Taxonomy" id="56110"/>
    <lineage>
        <taxon>Bacteria</taxon>
        <taxon>Bacillati</taxon>
        <taxon>Cyanobacteriota</taxon>
        <taxon>Cyanophyceae</taxon>
        <taxon>Oscillatoriophycideae</taxon>
        <taxon>Oscillatoriales</taxon>
        <taxon>Oscillatoriaceae</taxon>
        <taxon>Oscillatoria</taxon>
    </lineage>
</organism>
<evidence type="ECO:0000313" key="2">
    <source>
        <dbReference type="EMBL" id="AFY80176.1"/>
    </source>
</evidence>
<dbReference type="HOGENOM" id="CLU_1179281_0_0_3"/>
<dbReference type="AlphaFoldDB" id="K9TDG7"/>